<dbReference type="AlphaFoldDB" id="A0A8G2C2W4"/>
<dbReference type="EMBL" id="FOTO01000005">
    <property type="protein sequence ID" value="SFL72384.1"/>
    <property type="molecule type" value="Genomic_DNA"/>
</dbReference>
<accession>A0A8G2C2W4</accession>
<dbReference type="OrthoDB" id="1493229at2"/>
<gene>
    <name evidence="1" type="ORF">SAMN05421830_105164</name>
</gene>
<sequence>MNNLDKYKIDTSYPGFYNDPNFILQEDINPAFLNEYNYYITSKTYTDDYLLNAKNKIDIVCKLLFEELNRENREGSCIDIAQALTKILEAEKIWCCIFTGSLTQIFSHDTQIDNVYFWLIDDGNYNVPHAWVYAPPYSIIDLSVCLQRYNQNEKKYLPNFVKQIETRKGGIEPIDIINPEFSFLKNYTMDGMLNNLFDQNPEMKKFSKMYEPQIVDYEKVSLKYIPIQAGASDGSLEQLMCISFSGKSPYQVYQERIKPELSDK</sequence>
<dbReference type="RefSeq" id="WP_143077870.1">
    <property type="nucleotide sequence ID" value="NZ_FOTO01000005.1"/>
</dbReference>
<dbReference type="Proteomes" id="UP000199581">
    <property type="component" value="Unassembled WGS sequence"/>
</dbReference>
<proteinExistence type="predicted"/>
<evidence type="ECO:0000313" key="2">
    <source>
        <dbReference type="Proteomes" id="UP000199581"/>
    </source>
</evidence>
<reference evidence="1 2" key="1">
    <citation type="submission" date="2016-10" db="EMBL/GenBank/DDBJ databases">
        <authorList>
            <person name="Varghese N."/>
            <person name="Submissions S."/>
        </authorList>
    </citation>
    <scope>NUCLEOTIDE SEQUENCE [LARGE SCALE GENOMIC DNA]</scope>
    <source>
        <strain evidence="1 2">DSM 1741</strain>
    </source>
</reference>
<keyword evidence="2" id="KW-1185">Reference proteome</keyword>
<comment type="caution">
    <text evidence="1">The sequence shown here is derived from an EMBL/GenBank/DDBJ whole genome shotgun (WGS) entry which is preliminary data.</text>
</comment>
<name>A0A8G2C2W4_DESNO</name>
<organism evidence="1 2">
    <name type="scientific">Desulfomicrobium norvegicum (strain DSM 1741 / NCIMB 8310)</name>
    <name type="common">Desulfovibrio baculatus (strain Norway 4)</name>
    <name type="synonym">Desulfovibrio desulfuricans (strain Norway 4)</name>
    <dbReference type="NCBI Taxonomy" id="52561"/>
    <lineage>
        <taxon>Bacteria</taxon>
        <taxon>Pseudomonadati</taxon>
        <taxon>Thermodesulfobacteriota</taxon>
        <taxon>Desulfovibrionia</taxon>
        <taxon>Desulfovibrionales</taxon>
        <taxon>Desulfomicrobiaceae</taxon>
        <taxon>Desulfomicrobium</taxon>
    </lineage>
</organism>
<evidence type="ECO:0000313" key="1">
    <source>
        <dbReference type="EMBL" id="SFL72384.1"/>
    </source>
</evidence>
<protein>
    <submittedName>
        <fullName evidence="1">Uncharacterized protein</fullName>
    </submittedName>
</protein>